<dbReference type="InterPro" id="IPR036640">
    <property type="entry name" value="ABC1_TM_sf"/>
</dbReference>
<dbReference type="PANTHER" id="PTHR43394:SF1">
    <property type="entry name" value="ATP-BINDING CASSETTE SUB-FAMILY B MEMBER 10, MITOCHONDRIAL"/>
    <property type="match status" value="1"/>
</dbReference>
<protein>
    <submittedName>
        <fullName evidence="11">Multidrug ABC transporter ATP-binding protein</fullName>
    </submittedName>
</protein>
<dbReference type="Gene3D" id="3.40.50.300">
    <property type="entry name" value="P-loop containing nucleotide triphosphate hydrolases"/>
    <property type="match status" value="1"/>
</dbReference>
<feature type="domain" description="ABC transmembrane type-1" evidence="10">
    <location>
        <begin position="30"/>
        <end position="311"/>
    </location>
</feature>
<dbReference type="EMBL" id="CP010086">
    <property type="protein sequence ID" value="AJG99256.1"/>
    <property type="molecule type" value="Genomic_DNA"/>
</dbReference>
<dbReference type="Proteomes" id="UP000031866">
    <property type="component" value="Chromosome"/>
</dbReference>
<evidence type="ECO:0000259" key="9">
    <source>
        <dbReference type="PROSITE" id="PS50893"/>
    </source>
</evidence>
<organism evidence="11 12">
    <name type="scientific">Clostridium beijerinckii</name>
    <name type="common">Clostridium MP</name>
    <dbReference type="NCBI Taxonomy" id="1520"/>
    <lineage>
        <taxon>Bacteria</taxon>
        <taxon>Bacillati</taxon>
        <taxon>Bacillota</taxon>
        <taxon>Clostridia</taxon>
        <taxon>Eubacteriales</taxon>
        <taxon>Clostridiaceae</taxon>
        <taxon>Clostridium</taxon>
    </lineage>
</organism>
<dbReference type="AlphaFoldDB" id="A0A0B5QM35"/>
<dbReference type="PROSITE" id="PS50893">
    <property type="entry name" value="ABC_TRANSPORTER_2"/>
    <property type="match status" value="1"/>
</dbReference>
<dbReference type="Gene3D" id="1.20.1560.10">
    <property type="entry name" value="ABC transporter type 1, transmembrane domain"/>
    <property type="match status" value="1"/>
</dbReference>
<feature type="domain" description="ABC transporter" evidence="9">
    <location>
        <begin position="345"/>
        <end position="580"/>
    </location>
</feature>
<keyword evidence="5 11" id="KW-0067">ATP-binding</keyword>
<keyword evidence="4" id="KW-0547">Nucleotide-binding</keyword>
<dbReference type="InterPro" id="IPR003439">
    <property type="entry name" value="ABC_transporter-like_ATP-bd"/>
</dbReference>
<evidence type="ECO:0000256" key="7">
    <source>
        <dbReference type="ARBA" id="ARBA00023136"/>
    </source>
</evidence>
<dbReference type="Pfam" id="PF00005">
    <property type="entry name" value="ABC_tran"/>
    <property type="match status" value="1"/>
</dbReference>
<evidence type="ECO:0000256" key="3">
    <source>
        <dbReference type="ARBA" id="ARBA00022692"/>
    </source>
</evidence>
<dbReference type="InterPro" id="IPR017871">
    <property type="entry name" value="ABC_transporter-like_CS"/>
</dbReference>
<dbReference type="InterPro" id="IPR003593">
    <property type="entry name" value="AAA+_ATPase"/>
</dbReference>
<evidence type="ECO:0000256" key="4">
    <source>
        <dbReference type="ARBA" id="ARBA00022741"/>
    </source>
</evidence>
<reference evidence="12" key="1">
    <citation type="submission" date="2014-12" db="EMBL/GenBank/DDBJ databases">
        <title>Genome sequence of Clostridium beijerinckii strain 59B.</title>
        <authorList>
            <person name="Little G.T."/>
            <person name="Minton N.P."/>
        </authorList>
    </citation>
    <scope>NUCLEOTIDE SEQUENCE [LARGE SCALE GENOMIC DNA]</scope>
    <source>
        <strain evidence="12">59B</strain>
    </source>
</reference>
<dbReference type="KEGG" id="cbei:LF65_02683"/>
<dbReference type="PROSITE" id="PS00211">
    <property type="entry name" value="ABC_TRANSPORTER_1"/>
    <property type="match status" value="1"/>
</dbReference>
<dbReference type="CDD" id="cd18545">
    <property type="entry name" value="ABC_6TM_YknV_like"/>
    <property type="match status" value="1"/>
</dbReference>
<gene>
    <name evidence="11" type="ORF">LF65_02683</name>
</gene>
<dbReference type="GO" id="GO:0005886">
    <property type="term" value="C:plasma membrane"/>
    <property type="evidence" value="ECO:0007669"/>
    <property type="project" value="UniProtKB-SubCell"/>
</dbReference>
<dbReference type="GO" id="GO:0005524">
    <property type="term" value="F:ATP binding"/>
    <property type="evidence" value="ECO:0007669"/>
    <property type="project" value="UniProtKB-KW"/>
</dbReference>
<dbReference type="SUPFAM" id="SSF90123">
    <property type="entry name" value="ABC transporter transmembrane region"/>
    <property type="match status" value="1"/>
</dbReference>
<feature type="transmembrane region" description="Helical" evidence="8">
    <location>
        <begin position="144"/>
        <end position="164"/>
    </location>
</feature>
<sequence>MNDILHESSKIQIVKRLLTYVKPYKIKVTLVILLLLIVMACNSVTPYLMKISIDTFVAEKNVNALFLLGCGLILMNIFSMILSGIRTIAMSKITNQILVDIRHSLYTHIQTLSFNFFDNRPVGKIISRVVGDVNALQNLLNNSIVNLIPNVFTIILVICLMLILNPMLAGICLITMPLLLFAMFYIQIKADNKWKIFREHRSSLIGYTHESLSGMKVIQGFSRKYYAKDKFDSHIGNHAKGFMTAVFTQDFFWPFLTSFRGLSMVILLGSGYLLSKQGNLSLGTLMAFFMYIEMLWRPIINLSSFYNAFVTSMSAGERIFDILDTKSDIVDEASIKALPQIKGDIEFDHVTFSYTNADIPALKNTSFKLKAGEKIALVGETGAGKTTITNLISRFYDPTFGSVKIDDVDIKDVTVESLRSQMGIMLQDSFLFSTSIKENIRYGKLNATDEEVIQAAKAVNAHEFIERLEKGYDTDVNERGSRLSLGQRQLIAFARALIADPRILILDEATANIDTETELLVQEGIKKLMKGRTSIVIAHRLSTIRDCDKIFVLSKGKIVESGTHDELLKNHGYYYKLYSAQYSFLKQDA</sequence>
<dbReference type="SMART" id="SM00382">
    <property type="entry name" value="AAA"/>
    <property type="match status" value="1"/>
</dbReference>
<dbReference type="FunFam" id="3.40.50.300:FF:000287">
    <property type="entry name" value="Multidrug ABC transporter ATP-binding protein"/>
    <property type="match status" value="1"/>
</dbReference>
<dbReference type="GO" id="GO:0015421">
    <property type="term" value="F:ABC-type oligopeptide transporter activity"/>
    <property type="evidence" value="ECO:0007669"/>
    <property type="project" value="TreeGrafter"/>
</dbReference>
<dbReference type="PANTHER" id="PTHR43394">
    <property type="entry name" value="ATP-DEPENDENT PERMEASE MDL1, MITOCHONDRIAL"/>
    <property type="match status" value="1"/>
</dbReference>
<evidence type="ECO:0000313" key="12">
    <source>
        <dbReference type="Proteomes" id="UP000031866"/>
    </source>
</evidence>
<keyword evidence="2" id="KW-0813">Transport</keyword>
<evidence type="ECO:0000256" key="5">
    <source>
        <dbReference type="ARBA" id="ARBA00022840"/>
    </source>
</evidence>
<evidence type="ECO:0000256" key="6">
    <source>
        <dbReference type="ARBA" id="ARBA00022989"/>
    </source>
</evidence>
<dbReference type="PROSITE" id="PS50929">
    <property type="entry name" value="ABC_TM1F"/>
    <property type="match status" value="1"/>
</dbReference>
<feature type="transmembrane region" description="Helical" evidence="8">
    <location>
        <begin position="251"/>
        <end position="274"/>
    </location>
</feature>
<dbReference type="OrthoDB" id="9762778at2"/>
<feature type="transmembrane region" description="Helical" evidence="8">
    <location>
        <begin position="65"/>
        <end position="85"/>
    </location>
</feature>
<feature type="transmembrane region" description="Helical" evidence="8">
    <location>
        <begin position="26"/>
        <end position="45"/>
    </location>
</feature>
<dbReference type="InterPro" id="IPR039421">
    <property type="entry name" value="Type_1_exporter"/>
</dbReference>
<name>A0A0B5QM35_CLOBE</name>
<comment type="subcellular location">
    <subcellularLocation>
        <location evidence="1">Cell membrane</location>
        <topology evidence="1">Multi-pass membrane protein</topology>
    </subcellularLocation>
</comment>
<proteinExistence type="predicted"/>
<dbReference type="Pfam" id="PF00664">
    <property type="entry name" value="ABC_membrane"/>
    <property type="match status" value="1"/>
</dbReference>
<keyword evidence="7 8" id="KW-0472">Membrane</keyword>
<evidence type="ECO:0000256" key="8">
    <source>
        <dbReference type="SAM" id="Phobius"/>
    </source>
</evidence>
<feature type="transmembrane region" description="Helical" evidence="8">
    <location>
        <begin position="170"/>
        <end position="188"/>
    </location>
</feature>
<evidence type="ECO:0000313" key="11">
    <source>
        <dbReference type="EMBL" id="AJG99256.1"/>
    </source>
</evidence>
<dbReference type="InterPro" id="IPR011527">
    <property type="entry name" value="ABC1_TM_dom"/>
</dbReference>
<dbReference type="STRING" id="1520.LF65_02683"/>
<dbReference type="SUPFAM" id="SSF52540">
    <property type="entry name" value="P-loop containing nucleoside triphosphate hydrolases"/>
    <property type="match status" value="1"/>
</dbReference>
<dbReference type="RefSeq" id="WP_041896621.1">
    <property type="nucleotide sequence ID" value="NZ_CP010086.2"/>
</dbReference>
<keyword evidence="6 8" id="KW-1133">Transmembrane helix</keyword>
<evidence type="ECO:0000256" key="1">
    <source>
        <dbReference type="ARBA" id="ARBA00004651"/>
    </source>
</evidence>
<keyword evidence="3 8" id="KW-0812">Transmembrane</keyword>
<evidence type="ECO:0000259" key="10">
    <source>
        <dbReference type="PROSITE" id="PS50929"/>
    </source>
</evidence>
<evidence type="ECO:0000256" key="2">
    <source>
        <dbReference type="ARBA" id="ARBA00022448"/>
    </source>
</evidence>
<dbReference type="GO" id="GO:0016887">
    <property type="term" value="F:ATP hydrolysis activity"/>
    <property type="evidence" value="ECO:0007669"/>
    <property type="project" value="InterPro"/>
</dbReference>
<accession>A0A0B5QM35</accession>
<dbReference type="InterPro" id="IPR027417">
    <property type="entry name" value="P-loop_NTPase"/>
</dbReference>